<keyword evidence="1 7" id="KW-0645">Protease</keyword>
<evidence type="ECO:0000256" key="5">
    <source>
        <dbReference type="ARBA" id="ARBA00023049"/>
    </source>
</evidence>
<dbReference type="CDD" id="cd08070">
    <property type="entry name" value="MPN_like"/>
    <property type="match status" value="1"/>
</dbReference>
<keyword evidence="4" id="KW-0862">Zinc</keyword>
<proteinExistence type="predicted"/>
<gene>
    <name evidence="7" type="ORF">C725_1530</name>
</gene>
<evidence type="ECO:0000256" key="4">
    <source>
        <dbReference type="ARBA" id="ARBA00022833"/>
    </source>
</evidence>
<dbReference type="EMBL" id="AMRV01000004">
    <property type="protein sequence ID" value="EMD82932.1"/>
    <property type="molecule type" value="Genomic_DNA"/>
</dbReference>
<sequence length="106" mass="11132">MLLGEGTRIDTALPAANVAAEPKRHFEIDPQALFAVQRAARSGGSALLGYFHSHPSGDIAPSVTDAARAAPDGRLWIIAAPGAIGAYVTGETGLHGRFRPITLKRF</sequence>
<dbReference type="Proteomes" id="UP000011717">
    <property type="component" value="Unassembled WGS sequence"/>
</dbReference>
<keyword evidence="2" id="KW-0479">Metal-binding</keyword>
<dbReference type="AlphaFoldDB" id="M2U4H9"/>
<keyword evidence="3" id="KW-0378">Hydrolase</keyword>
<evidence type="ECO:0000256" key="2">
    <source>
        <dbReference type="ARBA" id="ARBA00022723"/>
    </source>
</evidence>
<organism evidence="7 8">
    <name type="scientific">Pacificimonas flava</name>
    <dbReference type="NCBI Taxonomy" id="1234595"/>
    <lineage>
        <taxon>Bacteria</taxon>
        <taxon>Pseudomonadati</taxon>
        <taxon>Pseudomonadota</taxon>
        <taxon>Alphaproteobacteria</taxon>
        <taxon>Sphingomonadales</taxon>
        <taxon>Sphingosinicellaceae</taxon>
        <taxon>Pacificimonas</taxon>
    </lineage>
</organism>
<evidence type="ECO:0000256" key="1">
    <source>
        <dbReference type="ARBA" id="ARBA00022670"/>
    </source>
</evidence>
<dbReference type="Pfam" id="PF14464">
    <property type="entry name" value="Prok-JAB"/>
    <property type="match status" value="1"/>
</dbReference>
<reference evidence="7 8" key="1">
    <citation type="journal article" date="2013" name="Genome Announc.">
        <title>Draft Genome Sequence of Strain JLT2015T, Belonging to the Family Sphingomonadaceae of the Alphaproteobacteria.</title>
        <authorList>
            <person name="Tang K."/>
            <person name="Liu K."/>
            <person name="Li S."/>
            <person name="Jiao N."/>
        </authorList>
    </citation>
    <scope>NUCLEOTIDE SEQUENCE [LARGE SCALE GENOMIC DNA]</scope>
    <source>
        <strain evidence="7 8">JLT2015</strain>
    </source>
</reference>
<evidence type="ECO:0000313" key="7">
    <source>
        <dbReference type="EMBL" id="EMD82932.1"/>
    </source>
</evidence>
<dbReference type="GO" id="GO:0008270">
    <property type="term" value="F:zinc ion binding"/>
    <property type="evidence" value="ECO:0007669"/>
    <property type="project" value="TreeGrafter"/>
</dbReference>
<feature type="domain" description="JAB" evidence="6">
    <location>
        <begin position="12"/>
        <end position="80"/>
    </location>
</feature>
<dbReference type="GO" id="GO:0008235">
    <property type="term" value="F:metalloexopeptidase activity"/>
    <property type="evidence" value="ECO:0007669"/>
    <property type="project" value="TreeGrafter"/>
</dbReference>
<comment type="caution">
    <text evidence="7">The sequence shown here is derived from an EMBL/GenBank/DDBJ whole genome shotgun (WGS) entry which is preliminary data.</text>
</comment>
<dbReference type="Gene3D" id="3.40.140.10">
    <property type="entry name" value="Cytidine Deaminase, domain 2"/>
    <property type="match status" value="1"/>
</dbReference>
<keyword evidence="5" id="KW-0482">Metalloprotease</keyword>
<dbReference type="PANTHER" id="PTHR34858">
    <property type="entry name" value="CYSO-CYSTEINE PEPTIDASE"/>
    <property type="match status" value="1"/>
</dbReference>
<dbReference type="SUPFAM" id="SSF102712">
    <property type="entry name" value="JAB1/MPN domain"/>
    <property type="match status" value="1"/>
</dbReference>
<dbReference type="PANTHER" id="PTHR34858:SF1">
    <property type="entry name" value="CYSO-CYSTEINE PEPTIDASE"/>
    <property type="match status" value="1"/>
</dbReference>
<evidence type="ECO:0000313" key="8">
    <source>
        <dbReference type="Proteomes" id="UP000011717"/>
    </source>
</evidence>
<accession>M2U4H9</accession>
<dbReference type="InterPro" id="IPR051929">
    <property type="entry name" value="VirAsm_ModProt"/>
</dbReference>
<dbReference type="InterPro" id="IPR028090">
    <property type="entry name" value="JAB_dom_prok"/>
</dbReference>
<name>M2U4H9_9SPHN</name>
<protein>
    <submittedName>
        <fullName evidence="7">Metal-dependent protease</fullName>
    </submittedName>
</protein>
<dbReference type="GO" id="GO:0006508">
    <property type="term" value="P:proteolysis"/>
    <property type="evidence" value="ECO:0007669"/>
    <property type="project" value="UniProtKB-KW"/>
</dbReference>
<keyword evidence="8" id="KW-1185">Reference proteome</keyword>
<evidence type="ECO:0000259" key="6">
    <source>
        <dbReference type="Pfam" id="PF14464"/>
    </source>
</evidence>
<evidence type="ECO:0000256" key="3">
    <source>
        <dbReference type="ARBA" id="ARBA00022801"/>
    </source>
</evidence>